<dbReference type="AlphaFoldDB" id="A0A846XTZ3"/>
<evidence type="ECO:0000313" key="2">
    <source>
        <dbReference type="EMBL" id="NKY48871.1"/>
    </source>
</evidence>
<dbReference type="Pfam" id="PF19457">
    <property type="entry name" value="DUF5994"/>
    <property type="match status" value="1"/>
</dbReference>
<organism evidence="2 3">
    <name type="scientific">Nocardia vermiculata</name>
    <dbReference type="NCBI Taxonomy" id="257274"/>
    <lineage>
        <taxon>Bacteria</taxon>
        <taxon>Bacillati</taxon>
        <taxon>Actinomycetota</taxon>
        <taxon>Actinomycetes</taxon>
        <taxon>Mycobacteriales</taxon>
        <taxon>Nocardiaceae</taxon>
        <taxon>Nocardia</taxon>
    </lineage>
</organism>
<reference evidence="2 3" key="1">
    <citation type="submission" date="2020-04" db="EMBL/GenBank/DDBJ databases">
        <title>MicrobeNet Type strains.</title>
        <authorList>
            <person name="Nicholson A.C."/>
        </authorList>
    </citation>
    <scope>NUCLEOTIDE SEQUENCE [LARGE SCALE GENOMIC DNA]</scope>
    <source>
        <strain evidence="2 3">JCM 12354</strain>
    </source>
</reference>
<dbReference type="RefSeq" id="WP_067870344.1">
    <property type="nucleotide sequence ID" value="NZ_JAAXOP010000001.1"/>
</dbReference>
<accession>A0A846XTZ3</accession>
<proteinExistence type="predicted"/>
<name>A0A846XTZ3_9NOCA</name>
<evidence type="ECO:0000256" key="1">
    <source>
        <dbReference type="SAM" id="MobiDB-lite"/>
    </source>
</evidence>
<sequence>MTRHTERTRTESSGDMAVRLRLKPDSEKTGYVDGAWWPRENDLAVELPALLEIAEGRLGSVRRVTYRLGEWASAPGEVVIDGRSIRLEGHPGGTVNTIELLNAGDRRLVLLVVPPYTDASEAFAALTSASTDSDTSTVDELLMISPEERGARTDRAAAEHRWNSERGSLLDHASHGDTR</sequence>
<dbReference type="InterPro" id="IPR046036">
    <property type="entry name" value="DUF5994"/>
</dbReference>
<dbReference type="EMBL" id="JAAXOP010000001">
    <property type="protein sequence ID" value="NKY48871.1"/>
    <property type="molecule type" value="Genomic_DNA"/>
</dbReference>
<gene>
    <name evidence="2" type="ORF">HGA08_01435</name>
</gene>
<comment type="caution">
    <text evidence="2">The sequence shown here is derived from an EMBL/GenBank/DDBJ whole genome shotgun (WGS) entry which is preliminary data.</text>
</comment>
<keyword evidence="3" id="KW-1185">Reference proteome</keyword>
<protein>
    <submittedName>
        <fullName evidence="2">Uncharacterized protein</fullName>
    </submittedName>
</protein>
<dbReference type="Proteomes" id="UP000565711">
    <property type="component" value="Unassembled WGS sequence"/>
</dbReference>
<evidence type="ECO:0000313" key="3">
    <source>
        <dbReference type="Proteomes" id="UP000565711"/>
    </source>
</evidence>
<feature type="region of interest" description="Disordered" evidence="1">
    <location>
        <begin position="146"/>
        <end position="179"/>
    </location>
</feature>